<dbReference type="UniPathway" id="UPA00109">
    <property type="reaction ID" value="UER00189"/>
</dbReference>
<evidence type="ECO:0000256" key="4">
    <source>
        <dbReference type="ARBA" id="ARBA00022490"/>
    </source>
</evidence>
<dbReference type="PROSITE" id="PS51440">
    <property type="entry name" value="TIM_2"/>
    <property type="match status" value="1"/>
</dbReference>
<dbReference type="EC" id="5.3.1.1" evidence="7 8"/>
<evidence type="ECO:0000313" key="9">
    <source>
        <dbReference type="EMBL" id="KPM48651.1"/>
    </source>
</evidence>
<dbReference type="PANTHER" id="PTHR21139:SF42">
    <property type="entry name" value="TRIOSEPHOSPHATE ISOMERASE"/>
    <property type="match status" value="1"/>
</dbReference>
<feature type="binding site" evidence="7">
    <location>
        <position position="176"/>
    </location>
    <ligand>
        <name>substrate</name>
    </ligand>
</feature>
<comment type="similarity">
    <text evidence="2 7 8">Belongs to the triosephosphate isomerase family.</text>
</comment>
<evidence type="ECO:0000256" key="3">
    <source>
        <dbReference type="ARBA" id="ARBA00022432"/>
    </source>
</evidence>
<dbReference type="AlphaFoldDB" id="A0A0P7C354"/>
<protein>
    <recommendedName>
        <fullName evidence="7 8">Triosephosphate isomerase</fullName>
        <shortName evidence="7">TIM</shortName>
        <shortName evidence="7">TPI</shortName>
        <ecNumber evidence="7 8">5.3.1.1</ecNumber>
    </recommendedName>
    <alternativeName>
        <fullName evidence="7">Triose-phosphate isomerase</fullName>
    </alternativeName>
</protein>
<gene>
    <name evidence="7" type="primary">tpiA</name>
    <name evidence="9" type="ORF">AFM12_08595</name>
</gene>
<dbReference type="GO" id="GO:0019563">
    <property type="term" value="P:glycerol catabolic process"/>
    <property type="evidence" value="ECO:0007669"/>
    <property type="project" value="TreeGrafter"/>
</dbReference>
<feature type="active site" description="Proton acceptor" evidence="7">
    <location>
        <position position="170"/>
    </location>
</feature>
<dbReference type="CDD" id="cd00311">
    <property type="entry name" value="TIM"/>
    <property type="match status" value="1"/>
</dbReference>
<accession>A0A0P7C354</accession>
<dbReference type="GO" id="GO:0006096">
    <property type="term" value="P:glycolytic process"/>
    <property type="evidence" value="ECO:0007669"/>
    <property type="project" value="UniProtKB-UniRule"/>
</dbReference>
<dbReference type="UniPathway" id="UPA00138"/>
<comment type="caution">
    <text evidence="9">The sequence shown here is derived from an EMBL/GenBank/DDBJ whole genome shotgun (WGS) entry which is preliminary data.</text>
</comment>
<evidence type="ECO:0000256" key="2">
    <source>
        <dbReference type="ARBA" id="ARBA00007422"/>
    </source>
</evidence>
<dbReference type="InterPro" id="IPR035990">
    <property type="entry name" value="TIM_sf"/>
</dbReference>
<evidence type="ECO:0000256" key="5">
    <source>
        <dbReference type="ARBA" id="ARBA00023152"/>
    </source>
</evidence>
<dbReference type="STRING" id="1605367.AFM12_08595"/>
<dbReference type="OrthoDB" id="9809429at2"/>
<sequence length="253" mass="27474">MRTKYAAGNWKMNMTFEEGQILFSEVTNMVKDEVVNPNVKVVMGVPAPYLSSFSKLINTDKVSIAAQNCYPKASGAYTGEVSVPMLKSAGVEYVIIGHSERREYFNETDQFIAEKVDAILAEGLTPIFCCGETLGQREEGIHFDFVKGQLTNSLFHLDADAVQKVVIAYEPIWAIGTGVTASSEQAQEMHKVLRDHLASKYGQEVADNISILYGGSVKAGNAPELFSQPDIDGGLVGGASLDSRGFTDIAKSF</sequence>
<evidence type="ECO:0000256" key="6">
    <source>
        <dbReference type="ARBA" id="ARBA00023235"/>
    </source>
</evidence>
<comment type="function">
    <text evidence="7">Involved in the gluconeogenesis. Catalyzes stereospecifically the conversion of dihydroxyacetone phosphate (DHAP) to D-glyceraldehyde-3-phosphate (G3P).</text>
</comment>
<dbReference type="RefSeq" id="WP_055146683.1">
    <property type="nucleotide sequence ID" value="NZ_JXSZ01000006.1"/>
</dbReference>
<dbReference type="NCBIfam" id="TIGR00419">
    <property type="entry name" value="tim"/>
    <property type="match status" value="1"/>
</dbReference>
<keyword evidence="3 7" id="KW-0312">Gluconeogenesis</keyword>
<dbReference type="FunFam" id="3.20.20.70:FF:000016">
    <property type="entry name" value="Triosephosphate isomerase"/>
    <property type="match status" value="1"/>
</dbReference>
<dbReference type="PANTHER" id="PTHR21139">
    <property type="entry name" value="TRIOSEPHOSPHATE ISOMERASE"/>
    <property type="match status" value="1"/>
</dbReference>
<dbReference type="EMBL" id="LGTQ01000006">
    <property type="protein sequence ID" value="KPM48651.1"/>
    <property type="molecule type" value="Genomic_DNA"/>
</dbReference>
<dbReference type="PATRIC" id="fig|1605367.3.peg.3100"/>
<dbReference type="HAMAP" id="MF_00147_B">
    <property type="entry name" value="TIM_B"/>
    <property type="match status" value="1"/>
</dbReference>
<dbReference type="GO" id="GO:0005829">
    <property type="term" value="C:cytosol"/>
    <property type="evidence" value="ECO:0007669"/>
    <property type="project" value="TreeGrafter"/>
</dbReference>
<dbReference type="PROSITE" id="PS00171">
    <property type="entry name" value="TIM_1"/>
    <property type="match status" value="1"/>
</dbReference>
<comment type="subunit">
    <text evidence="7 8">Homodimer.</text>
</comment>
<dbReference type="SUPFAM" id="SSF51351">
    <property type="entry name" value="Triosephosphate isomerase (TIM)"/>
    <property type="match status" value="1"/>
</dbReference>
<organism evidence="9 10">
    <name type="scientific">Jiulongibacter sediminis</name>
    <dbReference type="NCBI Taxonomy" id="1605367"/>
    <lineage>
        <taxon>Bacteria</taxon>
        <taxon>Pseudomonadati</taxon>
        <taxon>Bacteroidota</taxon>
        <taxon>Cytophagia</taxon>
        <taxon>Cytophagales</taxon>
        <taxon>Leadbetterellaceae</taxon>
        <taxon>Jiulongibacter</taxon>
    </lineage>
</organism>
<keyword evidence="10" id="KW-1185">Reference proteome</keyword>
<feature type="binding site" evidence="7">
    <location>
        <begin position="237"/>
        <end position="238"/>
    </location>
    <ligand>
        <name>substrate</name>
    </ligand>
</feature>
<dbReference type="InterPro" id="IPR020861">
    <property type="entry name" value="Triosephosphate_isomerase_AS"/>
</dbReference>
<feature type="binding site" evidence="7">
    <location>
        <position position="216"/>
    </location>
    <ligand>
        <name>substrate</name>
    </ligand>
</feature>
<evidence type="ECO:0000313" key="10">
    <source>
        <dbReference type="Proteomes" id="UP000050454"/>
    </source>
</evidence>
<evidence type="ECO:0000256" key="8">
    <source>
        <dbReference type="RuleBase" id="RU363013"/>
    </source>
</evidence>
<dbReference type="Gene3D" id="3.20.20.70">
    <property type="entry name" value="Aldolase class I"/>
    <property type="match status" value="1"/>
</dbReference>
<reference evidence="9 10" key="1">
    <citation type="submission" date="2015-07" db="EMBL/GenBank/DDBJ databases">
        <title>The draft genome sequence of Leadbetterella sp. JN14-9.</title>
        <authorList>
            <person name="Liu Y."/>
            <person name="Du J."/>
            <person name="Shao Z."/>
        </authorList>
    </citation>
    <scope>NUCLEOTIDE SEQUENCE [LARGE SCALE GENOMIC DNA]</scope>
    <source>
        <strain evidence="9 10">JN14-9</strain>
    </source>
</reference>
<feature type="binding site" evidence="7">
    <location>
        <begin position="9"/>
        <end position="11"/>
    </location>
    <ligand>
        <name>substrate</name>
    </ligand>
</feature>
<comment type="catalytic activity">
    <reaction evidence="7 8">
        <text>D-glyceraldehyde 3-phosphate = dihydroxyacetone phosphate</text>
        <dbReference type="Rhea" id="RHEA:18585"/>
        <dbReference type="ChEBI" id="CHEBI:57642"/>
        <dbReference type="ChEBI" id="CHEBI:59776"/>
        <dbReference type="EC" id="5.3.1.1"/>
    </reaction>
</comment>
<keyword evidence="6 7" id="KW-0413">Isomerase</keyword>
<feature type="active site" description="Electrophile" evidence="7">
    <location>
        <position position="98"/>
    </location>
</feature>
<proteinExistence type="inferred from homology"/>
<comment type="pathway">
    <text evidence="7 8">Carbohydrate biosynthesis; gluconeogenesis.</text>
</comment>
<dbReference type="InterPro" id="IPR000652">
    <property type="entry name" value="Triosephosphate_isomerase"/>
</dbReference>
<name>A0A0P7C354_9BACT</name>
<dbReference type="GO" id="GO:0006094">
    <property type="term" value="P:gluconeogenesis"/>
    <property type="evidence" value="ECO:0007669"/>
    <property type="project" value="UniProtKB-UniRule"/>
</dbReference>
<evidence type="ECO:0000256" key="1">
    <source>
        <dbReference type="ARBA" id="ARBA00004680"/>
    </source>
</evidence>
<dbReference type="InterPro" id="IPR013785">
    <property type="entry name" value="Aldolase_TIM"/>
</dbReference>
<dbReference type="InterPro" id="IPR022896">
    <property type="entry name" value="TrioseP_Isoase_bac/euk"/>
</dbReference>
<dbReference type="GO" id="GO:0046166">
    <property type="term" value="P:glyceraldehyde-3-phosphate biosynthetic process"/>
    <property type="evidence" value="ECO:0007669"/>
    <property type="project" value="TreeGrafter"/>
</dbReference>
<dbReference type="Pfam" id="PF00121">
    <property type="entry name" value="TIM"/>
    <property type="match status" value="1"/>
</dbReference>
<comment type="subcellular location">
    <subcellularLocation>
        <location evidence="7 8">Cytoplasm</location>
    </subcellularLocation>
</comment>
<comment type="pathway">
    <text evidence="1 7 8">Carbohydrate degradation; glycolysis; D-glyceraldehyde 3-phosphate from glycerone phosphate: step 1/1.</text>
</comment>
<dbReference type="Proteomes" id="UP000050454">
    <property type="component" value="Unassembled WGS sequence"/>
</dbReference>
<dbReference type="GO" id="GO:0004807">
    <property type="term" value="F:triose-phosphate isomerase activity"/>
    <property type="evidence" value="ECO:0007669"/>
    <property type="project" value="UniProtKB-UniRule"/>
</dbReference>
<evidence type="ECO:0000256" key="7">
    <source>
        <dbReference type="HAMAP-Rule" id="MF_00147"/>
    </source>
</evidence>
<keyword evidence="5 7" id="KW-0324">Glycolysis</keyword>
<keyword evidence="4 7" id="KW-0963">Cytoplasm</keyword>